<feature type="domain" description="AMP-binding enzyme C-terminal" evidence="2">
    <location>
        <begin position="427"/>
        <end position="502"/>
    </location>
</feature>
<organism evidence="3 4">
    <name type="scientific">Pseudofrankia inefficax (strain DSM 45817 / CECT 9037 / DDB 130130 / EuI1c)</name>
    <name type="common">Frankia inefficax</name>
    <dbReference type="NCBI Taxonomy" id="298654"/>
    <lineage>
        <taxon>Bacteria</taxon>
        <taxon>Bacillati</taxon>
        <taxon>Actinomycetota</taxon>
        <taxon>Actinomycetes</taxon>
        <taxon>Frankiales</taxon>
        <taxon>Frankiaceae</taxon>
        <taxon>Pseudofrankia</taxon>
    </lineage>
</organism>
<sequence>MTRARAITEALDAVLADAPDRPAVVGPSGTLTYAALDAVADAAAGFLAERGVRPGDRVAAALPNDLDIVVAFHAVARLGAIWVGLGRALARPEKDALLAVARPALVLVDPAGYAAEHEPRTTARALGRPSPLLVDPADPSGDWAAGLRAHAGAPRRPAPDPDLPAAIAFTSGTTGLPRGVVHSQRNLLLPAAALAADRGYDGSLRKGDCLPLTILNLVVLTTLLTSAAGGCCVLTDRRDARGVAAWIERESVTVWNGVPALLHSLLHDPELTPERLASLTEVWSGGANCPEELRAAFRDRFGVPVCATYGLTEAPTVVTIDPPGRHVPGASGVPLPHLDVRVVDDEGVPVPTGELGEILVRAAHAGPWQGAYTPMLGEWTSDGLVSFQGAELRTGDIGRVDGDGWLSIHDRLKLLIMRGGANIYPAEVERVLAQVDGVREAVALGLPDPRLGQRVVAVAEVTRPGATDEATCIAHCRASLARYKVPERVLVLDALPRNAMGKPLRAALPALFASAGEPGEGASTAPRPAT</sequence>
<dbReference type="KEGG" id="fri:FraEuI1c_3325"/>
<evidence type="ECO:0000313" key="4">
    <source>
        <dbReference type="Proteomes" id="UP000002484"/>
    </source>
</evidence>
<dbReference type="Gene3D" id="3.30.300.30">
    <property type="match status" value="1"/>
</dbReference>
<protein>
    <submittedName>
        <fullName evidence="3">AMP-dependent synthetase and ligase</fullName>
    </submittedName>
</protein>
<dbReference type="InterPro" id="IPR042099">
    <property type="entry name" value="ANL_N_sf"/>
</dbReference>
<dbReference type="STRING" id="298654.FraEuI1c_3325"/>
<proteinExistence type="predicted"/>
<dbReference type="InterPro" id="IPR050237">
    <property type="entry name" value="ATP-dep_AMP-bd_enzyme"/>
</dbReference>
<feature type="domain" description="AMP-dependent synthetase/ligase" evidence="1">
    <location>
        <begin position="15"/>
        <end position="363"/>
    </location>
</feature>
<name>E3IWK6_PSEI1</name>
<dbReference type="PANTHER" id="PTHR43767:SF1">
    <property type="entry name" value="NONRIBOSOMAL PEPTIDE SYNTHASE PES1 (EUROFUNG)-RELATED"/>
    <property type="match status" value="1"/>
</dbReference>
<keyword evidence="4" id="KW-1185">Reference proteome</keyword>
<evidence type="ECO:0000259" key="2">
    <source>
        <dbReference type="Pfam" id="PF13193"/>
    </source>
</evidence>
<dbReference type="Gene3D" id="3.40.50.12780">
    <property type="entry name" value="N-terminal domain of ligase-like"/>
    <property type="match status" value="1"/>
</dbReference>
<dbReference type="PANTHER" id="PTHR43767">
    <property type="entry name" value="LONG-CHAIN-FATTY-ACID--COA LIGASE"/>
    <property type="match status" value="1"/>
</dbReference>
<gene>
    <name evidence="3" type="ordered locus">FraEuI1c_3325</name>
</gene>
<dbReference type="GO" id="GO:0016878">
    <property type="term" value="F:acid-thiol ligase activity"/>
    <property type="evidence" value="ECO:0007669"/>
    <property type="project" value="UniProtKB-ARBA"/>
</dbReference>
<dbReference type="eggNOG" id="COG0318">
    <property type="taxonomic scope" value="Bacteria"/>
</dbReference>
<evidence type="ECO:0000313" key="3">
    <source>
        <dbReference type="EMBL" id="ADP81336.1"/>
    </source>
</evidence>
<dbReference type="Pfam" id="PF00501">
    <property type="entry name" value="AMP-binding"/>
    <property type="match status" value="1"/>
</dbReference>
<dbReference type="AlphaFoldDB" id="E3IWK6"/>
<dbReference type="InterPro" id="IPR045851">
    <property type="entry name" value="AMP-bd_C_sf"/>
</dbReference>
<dbReference type="InterPro" id="IPR025110">
    <property type="entry name" value="AMP-bd_C"/>
</dbReference>
<dbReference type="Proteomes" id="UP000002484">
    <property type="component" value="Chromosome"/>
</dbReference>
<keyword evidence="3" id="KW-0436">Ligase</keyword>
<dbReference type="InterPro" id="IPR000873">
    <property type="entry name" value="AMP-dep_synth/lig_dom"/>
</dbReference>
<dbReference type="Pfam" id="PF13193">
    <property type="entry name" value="AMP-binding_C"/>
    <property type="match status" value="1"/>
</dbReference>
<dbReference type="RefSeq" id="WP_013424454.1">
    <property type="nucleotide sequence ID" value="NC_014666.1"/>
</dbReference>
<evidence type="ECO:0000259" key="1">
    <source>
        <dbReference type="Pfam" id="PF00501"/>
    </source>
</evidence>
<reference evidence="3 4" key="1">
    <citation type="submission" date="2010-10" db="EMBL/GenBank/DDBJ databases">
        <title>Complete sequence of Frankia sp. EuI1c.</title>
        <authorList>
            <consortium name="US DOE Joint Genome Institute"/>
            <person name="Lucas S."/>
            <person name="Copeland A."/>
            <person name="Lapidus A."/>
            <person name="Cheng J.-F."/>
            <person name="Bruce D."/>
            <person name="Goodwin L."/>
            <person name="Pitluck S."/>
            <person name="Chertkov O."/>
            <person name="Detter J.C."/>
            <person name="Han C."/>
            <person name="Tapia R."/>
            <person name="Land M."/>
            <person name="Hauser L."/>
            <person name="Jeffries C."/>
            <person name="Kyrpides N."/>
            <person name="Ivanova N."/>
            <person name="Mikhailova N."/>
            <person name="Beauchemin N."/>
            <person name="Sen A."/>
            <person name="Sur S.A."/>
            <person name="Gtari M."/>
            <person name="Wall L."/>
            <person name="Tisa L."/>
            <person name="Woyke T."/>
        </authorList>
    </citation>
    <scope>NUCLEOTIDE SEQUENCE [LARGE SCALE GENOMIC DNA]</scope>
    <source>
        <strain evidence="4">DSM 45817 / CECT 9037 / EuI1c</strain>
    </source>
</reference>
<dbReference type="PROSITE" id="PS00455">
    <property type="entry name" value="AMP_BINDING"/>
    <property type="match status" value="1"/>
</dbReference>
<dbReference type="SUPFAM" id="SSF56801">
    <property type="entry name" value="Acetyl-CoA synthetase-like"/>
    <property type="match status" value="1"/>
</dbReference>
<dbReference type="EMBL" id="CP002299">
    <property type="protein sequence ID" value="ADP81336.1"/>
    <property type="molecule type" value="Genomic_DNA"/>
</dbReference>
<accession>E3IWK6</accession>
<dbReference type="InterPro" id="IPR020845">
    <property type="entry name" value="AMP-binding_CS"/>
</dbReference>
<dbReference type="HOGENOM" id="CLU_000022_59_0_11"/>
<dbReference type="InParanoid" id="E3IWK6"/>